<comment type="caution">
    <text evidence="2">The sequence shown here is derived from an EMBL/GenBank/DDBJ whole genome shotgun (WGS) entry which is preliminary data.</text>
</comment>
<protein>
    <submittedName>
        <fullName evidence="2">Uncharacterized protein</fullName>
    </submittedName>
</protein>
<dbReference type="Pfam" id="PF13365">
    <property type="entry name" value="Trypsin_2"/>
    <property type="match status" value="1"/>
</dbReference>
<keyword evidence="3" id="KW-1185">Reference proteome</keyword>
<gene>
    <name evidence="2" type="ORF">KUTeg_012743</name>
</gene>
<evidence type="ECO:0000313" key="3">
    <source>
        <dbReference type="Proteomes" id="UP001217089"/>
    </source>
</evidence>
<reference evidence="2 3" key="1">
    <citation type="submission" date="2022-12" db="EMBL/GenBank/DDBJ databases">
        <title>Chromosome-level genome of Tegillarca granosa.</title>
        <authorList>
            <person name="Kim J."/>
        </authorList>
    </citation>
    <scope>NUCLEOTIDE SEQUENCE [LARGE SCALE GENOMIC DNA]</scope>
    <source>
        <strain evidence="2">Teg-2019</strain>
        <tissue evidence="2">Adductor muscle</tissue>
    </source>
</reference>
<sequence>MSDRNSFLPSLISLQTLRTSYVPPECNQGRNSLSKTSLTAHRTTTAVNLLQVPHSNIFEKRTLYSGDNRVYSRHIKESLEFRQNKIPGRLVCSTGSRSKISKPISTNKQSNYSDKSLSIKDCPCEFSGTTNSLRNQSASNVSNSGFSFEKSSNSTLYIDFENNRKIKQQNKQKRGFCNESVNLHKHTERNTDTNITFFHAPNIEPKQHSVESTLRRKQNNDFKFNVETVNVRHALEKDMLIRNQKENVSPKINKLTSEPDLDAEDKLNGNYDHTRKKDRKSGPLRSAGHLFKKTNSQTDRILILEKLVEAAKSVGVICCDNDFHGTGFMVGSKYVLTAFHVCKSMLGLFGCSVFNIKDKMETLLGNKACSVVFNIYRDHERNLGYFHIDNKIPFYDENLDIIMLEIKENYGIPFPPSLTNFGDLQLTDKFHFIGHPEGRPKERDADCVLLDIPREKADDIRSDMRHFLGEEVSLNVQYTYGDPYHGIDDPNRCFFNCSFEHAASGSPGITIDQNGTVKTCIVLLGGYPTFYWECSEDIKSKMPADLRFEFGIKLSAVYASLKKFNAALCDQVFQNCQWVVF</sequence>
<evidence type="ECO:0000256" key="1">
    <source>
        <dbReference type="SAM" id="MobiDB-lite"/>
    </source>
</evidence>
<accession>A0ABQ9F0I5</accession>
<dbReference type="InterPro" id="IPR009003">
    <property type="entry name" value="Peptidase_S1_PA"/>
</dbReference>
<evidence type="ECO:0000313" key="2">
    <source>
        <dbReference type="EMBL" id="KAJ8310878.1"/>
    </source>
</evidence>
<feature type="compositionally biased region" description="Basic and acidic residues" evidence="1">
    <location>
        <begin position="264"/>
        <end position="275"/>
    </location>
</feature>
<dbReference type="SUPFAM" id="SSF50494">
    <property type="entry name" value="Trypsin-like serine proteases"/>
    <property type="match status" value="1"/>
</dbReference>
<dbReference type="PANTHER" id="PTHR14389:SF3">
    <property type="entry name" value="PROTEIN FAM111A-LIKE"/>
    <property type="match status" value="1"/>
</dbReference>
<dbReference type="PANTHER" id="PTHR14389">
    <property type="entry name" value="SI:CH1073-475A24.1"/>
    <property type="match status" value="1"/>
</dbReference>
<dbReference type="EMBL" id="JARBDR010000640">
    <property type="protein sequence ID" value="KAJ8310878.1"/>
    <property type="molecule type" value="Genomic_DNA"/>
</dbReference>
<organism evidence="2 3">
    <name type="scientific">Tegillarca granosa</name>
    <name type="common">Malaysian cockle</name>
    <name type="synonym">Anadara granosa</name>
    <dbReference type="NCBI Taxonomy" id="220873"/>
    <lineage>
        <taxon>Eukaryota</taxon>
        <taxon>Metazoa</taxon>
        <taxon>Spiralia</taxon>
        <taxon>Lophotrochozoa</taxon>
        <taxon>Mollusca</taxon>
        <taxon>Bivalvia</taxon>
        <taxon>Autobranchia</taxon>
        <taxon>Pteriomorphia</taxon>
        <taxon>Arcoida</taxon>
        <taxon>Arcoidea</taxon>
        <taxon>Arcidae</taxon>
        <taxon>Tegillarca</taxon>
    </lineage>
</organism>
<proteinExistence type="predicted"/>
<dbReference type="Proteomes" id="UP001217089">
    <property type="component" value="Unassembled WGS sequence"/>
</dbReference>
<name>A0ABQ9F0I5_TEGGR</name>
<feature type="region of interest" description="Disordered" evidence="1">
    <location>
        <begin position="250"/>
        <end position="289"/>
    </location>
</feature>